<feature type="region of interest" description="Disordered" evidence="2">
    <location>
        <begin position="27"/>
        <end position="52"/>
    </location>
</feature>
<keyword evidence="1" id="KW-0175">Coiled coil</keyword>
<dbReference type="InterPro" id="IPR040348">
    <property type="entry name" value="POLAR-like"/>
</dbReference>
<feature type="region of interest" description="Disordered" evidence="2">
    <location>
        <begin position="495"/>
        <end position="515"/>
    </location>
</feature>
<feature type="region of interest" description="Disordered" evidence="2">
    <location>
        <begin position="227"/>
        <end position="265"/>
    </location>
</feature>
<gene>
    <name evidence="3" type="ORF">MUK42_30472</name>
</gene>
<evidence type="ECO:0000313" key="3">
    <source>
        <dbReference type="EMBL" id="URD99997.1"/>
    </source>
</evidence>
<dbReference type="OrthoDB" id="1701885at2759"/>
<feature type="compositionally biased region" description="Polar residues" evidence="2">
    <location>
        <begin position="252"/>
        <end position="265"/>
    </location>
</feature>
<dbReference type="EMBL" id="CP097506">
    <property type="protein sequence ID" value="URD99997.1"/>
    <property type="molecule type" value="Genomic_DNA"/>
</dbReference>
<dbReference type="GO" id="GO:0008356">
    <property type="term" value="P:asymmetric cell division"/>
    <property type="evidence" value="ECO:0007669"/>
    <property type="project" value="InterPro"/>
</dbReference>
<evidence type="ECO:0000256" key="1">
    <source>
        <dbReference type="SAM" id="Coils"/>
    </source>
</evidence>
<keyword evidence="4" id="KW-1185">Reference proteome</keyword>
<dbReference type="PANTHER" id="PTHR33476:SF7">
    <property type="entry name" value="EMB|CAB62613.1"/>
    <property type="match status" value="1"/>
</dbReference>
<name>A0A9E7FRS1_9LILI</name>
<feature type="region of interest" description="Disordered" evidence="2">
    <location>
        <begin position="556"/>
        <end position="577"/>
    </location>
</feature>
<accession>A0A9E7FRS1</accession>
<protein>
    <submittedName>
        <fullName evidence="3">Uncharacterized protein</fullName>
    </submittedName>
</protein>
<reference evidence="3" key="1">
    <citation type="submission" date="2022-05" db="EMBL/GenBank/DDBJ databases">
        <title>The Musa troglodytarum L. genome provides insights into the mechanism of non-climacteric behaviour and enrichment of carotenoids.</title>
        <authorList>
            <person name="Wang J."/>
        </authorList>
    </citation>
    <scope>NUCLEOTIDE SEQUENCE</scope>
    <source>
        <tissue evidence="3">Leaf</tissue>
    </source>
</reference>
<feature type="coiled-coil region" evidence="1">
    <location>
        <begin position="293"/>
        <end position="327"/>
    </location>
</feature>
<sequence length="659" mass="74267">MDKHTNQKRVESGGSIFRRLICKQATEDASYSEDRAPCNTPRRSVESRTDSSFELMASSSSVNGDTFMSSGRYVRDHGSLLSLQPWIFRKGNYLRDEETGKANGKCSEKCRHDMDGFMYNSSAEFSPWSVSLGHSRGRGRSSLRTRRPHQHSIKPLSSLENCLVPQIYSENFEFEEFVFSSFPSPAAPALRPFVITDGSKIISKSNFGDMDIPFGSGVQERNMKRVMGVSSLPEPRTPKRKSRETPDEKLESFNSQRSCRGSHQKGSLDGMHIFSVGVSLGFISAVLSNRKEIEKLNNMLKSSESLVQDLEEELEMKESIIVKELADEAYGCQEPSDIIAEVETTESSGIQVSSSYFPTQNNEHNLLLLPKEDSRSKIEAELEIELERLELNIASSLTGEMSTFNEIDPDLIADVVHGDLKADLLPGGASEEYADDASDSKSASTNYTNNFNYAVSPRELSLRLHEVIQHRLEERIKELEGELWKTRKQLQSVESEHVSRRAFSSSDMGSSSNQDSPIALTADTAFSQPFCLNLAGDALDAYDEAYEEFTRVATTEEKLPSTTNSDNEHRYGLPSSDRSLIWGMEGPKYRGREPMWEQNPKKREPDVTHEIYTAYEEEEEEEDDGDDEMKTLIEQIMERTRQGSTIVVNAQRMLFSMDD</sequence>
<proteinExistence type="predicted"/>
<dbReference type="AlphaFoldDB" id="A0A9E7FRS1"/>
<organism evidence="3 4">
    <name type="scientific">Musa troglodytarum</name>
    <name type="common">fe'i banana</name>
    <dbReference type="NCBI Taxonomy" id="320322"/>
    <lineage>
        <taxon>Eukaryota</taxon>
        <taxon>Viridiplantae</taxon>
        <taxon>Streptophyta</taxon>
        <taxon>Embryophyta</taxon>
        <taxon>Tracheophyta</taxon>
        <taxon>Spermatophyta</taxon>
        <taxon>Magnoliopsida</taxon>
        <taxon>Liliopsida</taxon>
        <taxon>Zingiberales</taxon>
        <taxon>Musaceae</taxon>
        <taxon>Musa</taxon>
    </lineage>
</organism>
<feature type="compositionally biased region" description="Low complexity" evidence="2">
    <location>
        <begin position="501"/>
        <end position="515"/>
    </location>
</feature>
<evidence type="ECO:0000256" key="2">
    <source>
        <dbReference type="SAM" id="MobiDB-lite"/>
    </source>
</evidence>
<dbReference type="Proteomes" id="UP001055439">
    <property type="component" value="Chromosome 4"/>
</dbReference>
<dbReference type="PANTHER" id="PTHR33476">
    <property type="entry name" value="EMB|CAB62613.1"/>
    <property type="match status" value="1"/>
</dbReference>
<evidence type="ECO:0000313" key="4">
    <source>
        <dbReference type="Proteomes" id="UP001055439"/>
    </source>
</evidence>